<dbReference type="PANTHER" id="PTHR20836">
    <property type="entry name" value="DIHYDRODIPICOLINATE REDUCTASE"/>
    <property type="match status" value="1"/>
</dbReference>
<evidence type="ECO:0000256" key="5">
    <source>
        <dbReference type="ARBA" id="ARBA00022915"/>
    </source>
</evidence>
<sequence>MTGIYINGVSGKMGTNLLKLCANDKNIKICDDLNDDSLEVIIDFSHPDSTLKLLKSLPTQKISLIIGTTGLKEEHFQYIEEISKDKRILIAPNLSKGISVFKNTIVEFIKTNDKELHCLIEETHHDQKIDSPSGTAIELKKIIESNNTKNLIADIEIISKRTGKIFGIHEIIFYKDTKKIQFKHESKSRNIYSDGALQAAHWIKDKEEGLYSFEDFLKS</sequence>
<evidence type="ECO:0000313" key="13">
    <source>
        <dbReference type="Proteomes" id="UP000705230"/>
    </source>
</evidence>
<dbReference type="PANTHER" id="PTHR20836:SF7">
    <property type="entry name" value="4-HYDROXY-TETRAHYDRODIPICOLINATE REDUCTASE"/>
    <property type="match status" value="1"/>
</dbReference>
<keyword evidence="2" id="KW-0963">Cytoplasm</keyword>
<reference evidence="12" key="1">
    <citation type="submission" date="2020-10" db="EMBL/GenBank/DDBJ databases">
        <title>Microbiome of the Black Sea water column analyzed by genome centric metagenomics.</title>
        <authorList>
            <person name="Cabello-Yeves P.J."/>
            <person name="Callieri C."/>
            <person name="Picazo A."/>
            <person name="Mehrshad M."/>
            <person name="Haro-Moreno J.M."/>
            <person name="Roda-Garcia J."/>
            <person name="Dzembekova N."/>
            <person name="Slabakova V."/>
            <person name="Slabakova N."/>
            <person name="Moncheva S."/>
            <person name="Rodriguez-Valera F."/>
        </authorList>
    </citation>
    <scope>NUCLEOTIDE SEQUENCE</scope>
    <source>
        <strain evidence="12">BS30m-G43</strain>
    </source>
</reference>
<feature type="domain" description="Dihydrodipicolinate reductase N-terminal" evidence="10">
    <location>
        <begin position="36"/>
        <end position="93"/>
    </location>
</feature>
<evidence type="ECO:0000256" key="2">
    <source>
        <dbReference type="ARBA" id="ARBA00022490"/>
    </source>
</evidence>
<dbReference type="SUPFAM" id="SSF51735">
    <property type="entry name" value="NAD(P)-binding Rossmann-fold domains"/>
    <property type="match status" value="1"/>
</dbReference>
<evidence type="ECO:0000256" key="1">
    <source>
        <dbReference type="ARBA" id="ARBA00006642"/>
    </source>
</evidence>
<evidence type="ECO:0000256" key="3">
    <source>
        <dbReference type="ARBA" id="ARBA00022605"/>
    </source>
</evidence>
<evidence type="ECO:0000256" key="6">
    <source>
        <dbReference type="ARBA" id="ARBA00023002"/>
    </source>
</evidence>
<accession>A0A937JAH8</accession>
<dbReference type="Gene3D" id="3.30.360.10">
    <property type="entry name" value="Dihydrodipicolinate Reductase, domain 2"/>
    <property type="match status" value="1"/>
</dbReference>
<dbReference type="GO" id="GO:0008839">
    <property type="term" value="F:4-hydroxy-tetrahydrodipicolinate reductase"/>
    <property type="evidence" value="ECO:0007669"/>
    <property type="project" value="UniProtKB-UniRule"/>
</dbReference>
<dbReference type="InterPro" id="IPR022663">
    <property type="entry name" value="DapB_C"/>
</dbReference>
<dbReference type="PIRSF" id="PIRSF000161">
    <property type="entry name" value="DHPR"/>
    <property type="match status" value="1"/>
</dbReference>
<keyword evidence="8" id="KW-0457">Lysine biosynthesis</keyword>
<protein>
    <recommendedName>
        <fullName evidence="9">4-hydroxy-tetrahydrodipicolinate reductase</fullName>
        <ecNumber evidence="9">1.17.1.8</ecNumber>
    </recommendedName>
</protein>
<evidence type="ECO:0000259" key="10">
    <source>
        <dbReference type="Pfam" id="PF01113"/>
    </source>
</evidence>
<comment type="similarity">
    <text evidence="1">Belongs to the DapB family.</text>
</comment>
<keyword evidence="5" id="KW-0220">Diaminopimelate biosynthesis</keyword>
<comment type="caution">
    <text evidence="12">The sequence shown here is derived from an EMBL/GenBank/DDBJ whole genome shotgun (WGS) entry which is preliminary data.</text>
</comment>
<dbReference type="Pfam" id="PF01113">
    <property type="entry name" value="DapB_N"/>
    <property type="match status" value="1"/>
</dbReference>
<evidence type="ECO:0000256" key="4">
    <source>
        <dbReference type="ARBA" id="ARBA00022857"/>
    </source>
</evidence>
<dbReference type="SUPFAM" id="SSF55347">
    <property type="entry name" value="Glyceraldehyde-3-phosphate dehydrogenase-like, C-terminal domain"/>
    <property type="match status" value="1"/>
</dbReference>
<keyword evidence="7" id="KW-0520">NAD</keyword>
<evidence type="ECO:0000256" key="9">
    <source>
        <dbReference type="NCBIfam" id="TIGR00036"/>
    </source>
</evidence>
<dbReference type="NCBIfam" id="TIGR00036">
    <property type="entry name" value="dapB"/>
    <property type="match status" value="1"/>
</dbReference>
<evidence type="ECO:0000259" key="11">
    <source>
        <dbReference type="Pfam" id="PF05173"/>
    </source>
</evidence>
<feature type="domain" description="Dihydrodipicolinate reductase C-terminal" evidence="11">
    <location>
        <begin position="98"/>
        <end position="217"/>
    </location>
</feature>
<evidence type="ECO:0000313" key="12">
    <source>
        <dbReference type="EMBL" id="MBL6902920.1"/>
    </source>
</evidence>
<dbReference type="InterPro" id="IPR000846">
    <property type="entry name" value="DapB_N"/>
</dbReference>
<dbReference type="GO" id="GO:0009089">
    <property type="term" value="P:lysine biosynthetic process via diaminopimelate"/>
    <property type="evidence" value="ECO:0007669"/>
    <property type="project" value="UniProtKB-UniRule"/>
</dbReference>
<proteinExistence type="inferred from homology"/>
<gene>
    <name evidence="12" type="primary">dapB</name>
    <name evidence="12" type="ORF">ISR29_01825</name>
</gene>
<dbReference type="GO" id="GO:0019877">
    <property type="term" value="P:diaminopimelate biosynthetic process"/>
    <property type="evidence" value="ECO:0007669"/>
    <property type="project" value="UniProtKB-KW"/>
</dbReference>
<dbReference type="Proteomes" id="UP000705230">
    <property type="component" value="Unassembled WGS sequence"/>
</dbReference>
<organism evidence="12 13">
    <name type="scientific">SAR86 cluster bacterium</name>
    <dbReference type="NCBI Taxonomy" id="2030880"/>
    <lineage>
        <taxon>Bacteria</taxon>
        <taxon>Pseudomonadati</taxon>
        <taxon>Pseudomonadota</taxon>
        <taxon>Gammaproteobacteria</taxon>
        <taxon>SAR86 cluster</taxon>
    </lineage>
</organism>
<dbReference type="Gene3D" id="3.40.50.720">
    <property type="entry name" value="NAD(P)-binding Rossmann-like Domain"/>
    <property type="match status" value="1"/>
</dbReference>
<dbReference type="AlphaFoldDB" id="A0A937JAH8"/>
<dbReference type="InterPro" id="IPR023940">
    <property type="entry name" value="DHDPR_bac"/>
</dbReference>
<dbReference type="Pfam" id="PF05173">
    <property type="entry name" value="DapB_C"/>
    <property type="match status" value="1"/>
</dbReference>
<dbReference type="GO" id="GO:0005829">
    <property type="term" value="C:cytosol"/>
    <property type="evidence" value="ECO:0007669"/>
    <property type="project" value="TreeGrafter"/>
</dbReference>
<name>A0A937JAH8_9GAMM</name>
<keyword evidence="4" id="KW-0521">NADP</keyword>
<dbReference type="InterPro" id="IPR036291">
    <property type="entry name" value="NAD(P)-bd_dom_sf"/>
</dbReference>
<keyword evidence="6 12" id="KW-0560">Oxidoreductase</keyword>
<dbReference type="CDD" id="cd02274">
    <property type="entry name" value="DHDPR_N"/>
    <property type="match status" value="1"/>
</dbReference>
<evidence type="ECO:0000256" key="8">
    <source>
        <dbReference type="ARBA" id="ARBA00023154"/>
    </source>
</evidence>
<dbReference type="EC" id="1.17.1.8" evidence="9"/>
<evidence type="ECO:0000256" key="7">
    <source>
        <dbReference type="ARBA" id="ARBA00023027"/>
    </source>
</evidence>
<dbReference type="EMBL" id="JADHSG010000002">
    <property type="protein sequence ID" value="MBL6902920.1"/>
    <property type="molecule type" value="Genomic_DNA"/>
</dbReference>
<keyword evidence="3" id="KW-0028">Amino-acid biosynthesis</keyword>